<comment type="caution">
    <text evidence="1">The sequence shown here is derived from an EMBL/GenBank/DDBJ whole genome shotgun (WGS) entry which is preliminary data.</text>
</comment>
<protein>
    <recommendedName>
        <fullName evidence="3">MmyB-like transcription regulator ligand binding domain-containing protein</fullName>
    </recommendedName>
</protein>
<keyword evidence="2" id="KW-1185">Reference proteome</keyword>
<accession>A0ABQ2D1Z2</accession>
<sequence length="270" mass="31245">MTLLSQVTPECKAFAETCEDLLQRRQTSPTHLFKTWSRDELCDLSYSSYKALLRGVVRNPPRRSQVLDLADYFECTLAERNALLVSAGYAPLNLYLTGQPLQEALQVGEETLHALQVPSVLITRDWTLHAVNQAVLDLLNIPLELFQQLPLEQRHLLHLAFDPHSPLYPRMQGGTQGWWDLMVRDVLTFQRENQFATQEGWFQERLARLQKLPRFQDAWLQAAEEHHALELSPLHLLHFHMGTGEILHLRLTYTLLGELDYPRIMSYVPL</sequence>
<dbReference type="RefSeq" id="WP_189003131.1">
    <property type="nucleotide sequence ID" value="NZ_BMOD01000009.1"/>
</dbReference>
<gene>
    <name evidence="1" type="ORF">GCM10008938_26060</name>
</gene>
<evidence type="ECO:0008006" key="3">
    <source>
        <dbReference type="Google" id="ProtNLM"/>
    </source>
</evidence>
<reference evidence="2" key="1">
    <citation type="journal article" date="2019" name="Int. J. Syst. Evol. Microbiol.">
        <title>The Global Catalogue of Microorganisms (GCM) 10K type strain sequencing project: providing services to taxonomists for standard genome sequencing and annotation.</title>
        <authorList>
            <consortium name="The Broad Institute Genomics Platform"/>
            <consortium name="The Broad Institute Genome Sequencing Center for Infectious Disease"/>
            <person name="Wu L."/>
            <person name="Ma J."/>
        </authorList>
    </citation>
    <scope>NUCLEOTIDE SEQUENCE [LARGE SCALE GENOMIC DNA]</scope>
    <source>
        <strain evidence="2">JCM 14370</strain>
    </source>
</reference>
<evidence type="ECO:0000313" key="2">
    <source>
        <dbReference type="Proteomes" id="UP000632222"/>
    </source>
</evidence>
<dbReference type="EMBL" id="BMOD01000009">
    <property type="protein sequence ID" value="GGJ38746.1"/>
    <property type="molecule type" value="Genomic_DNA"/>
</dbReference>
<dbReference type="Gene3D" id="3.30.450.180">
    <property type="match status" value="1"/>
</dbReference>
<evidence type="ECO:0000313" key="1">
    <source>
        <dbReference type="EMBL" id="GGJ38746.1"/>
    </source>
</evidence>
<proteinExistence type="predicted"/>
<name>A0ABQ2D1Z2_9DEIO</name>
<organism evidence="1 2">
    <name type="scientific">Deinococcus roseus</name>
    <dbReference type="NCBI Taxonomy" id="392414"/>
    <lineage>
        <taxon>Bacteria</taxon>
        <taxon>Thermotogati</taxon>
        <taxon>Deinococcota</taxon>
        <taxon>Deinococci</taxon>
        <taxon>Deinococcales</taxon>
        <taxon>Deinococcaceae</taxon>
        <taxon>Deinococcus</taxon>
    </lineage>
</organism>
<dbReference type="Proteomes" id="UP000632222">
    <property type="component" value="Unassembled WGS sequence"/>
</dbReference>